<proteinExistence type="predicted"/>
<dbReference type="InterPro" id="IPR011992">
    <property type="entry name" value="EF-hand-dom_pair"/>
</dbReference>
<dbReference type="InterPro" id="IPR002048">
    <property type="entry name" value="EF_hand_dom"/>
</dbReference>
<comment type="caution">
    <text evidence="3">The sequence shown here is derived from an EMBL/GenBank/DDBJ whole genome shotgun (WGS) entry which is preliminary data.</text>
</comment>
<keyword evidence="1" id="KW-0106">Calcium</keyword>
<dbReference type="Gene3D" id="1.10.238.10">
    <property type="entry name" value="EF-hand"/>
    <property type="match status" value="1"/>
</dbReference>
<dbReference type="SMART" id="SM00054">
    <property type="entry name" value="EFh"/>
    <property type="match status" value="1"/>
</dbReference>
<gene>
    <name evidence="3" type="ORF">FBUS_07136</name>
</gene>
<dbReference type="EMBL" id="LUCM01006579">
    <property type="protein sequence ID" value="KAA0191075.1"/>
    <property type="molecule type" value="Genomic_DNA"/>
</dbReference>
<feature type="domain" description="EF-hand" evidence="2">
    <location>
        <begin position="15"/>
        <end position="50"/>
    </location>
</feature>
<evidence type="ECO:0000313" key="3">
    <source>
        <dbReference type="EMBL" id="KAA0191075.1"/>
    </source>
</evidence>
<dbReference type="AlphaFoldDB" id="A0A8E0RUV9"/>
<dbReference type="Proteomes" id="UP000728185">
    <property type="component" value="Unassembled WGS sequence"/>
</dbReference>
<accession>A0A8E0RUV9</accession>
<sequence length="54" mass="6404">MLSVQEIMVLLPTEELKEKISKVFEKYDVNKDGQIDKQELIKMMKSANQFDRDE</sequence>
<dbReference type="SUPFAM" id="SSF47473">
    <property type="entry name" value="EF-hand"/>
    <property type="match status" value="1"/>
</dbReference>
<name>A0A8E0RUV9_9TREM</name>
<protein>
    <recommendedName>
        <fullName evidence="2">EF-hand domain-containing protein</fullName>
    </recommendedName>
</protein>
<organism evidence="3 4">
    <name type="scientific">Fasciolopsis buskii</name>
    <dbReference type="NCBI Taxonomy" id="27845"/>
    <lineage>
        <taxon>Eukaryota</taxon>
        <taxon>Metazoa</taxon>
        <taxon>Spiralia</taxon>
        <taxon>Lophotrochozoa</taxon>
        <taxon>Platyhelminthes</taxon>
        <taxon>Trematoda</taxon>
        <taxon>Digenea</taxon>
        <taxon>Plagiorchiida</taxon>
        <taxon>Echinostomata</taxon>
        <taxon>Echinostomatoidea</taxon>
        <taxon>Fasciolidae</taxon>
        <taxon>Fasciolopsis</taxon>
    </lineage>
</organism>
<dbReference type="PROSITE" id="PS50222">
    <property type="entry name" value="EF_HAND_2"/>
    <property type="match status" value="1"/>
</dbReference>
<dbReference type="InterPro" id="IPR018247">
    <property type="entry name" value="EF_Hand_1_Ca_BS"/>
</dbReference>
<evidence type="ECO:0000256" key="1">
    <source>
        <dbReference type="ARBA" id="ARBA00022837"/>
    </source>
</evidence>
<evidence type="ECO:0000313" key="4">
    <source>
        <dbReference type="Proteomes" id="UP000728185"/>
    </source>
</evidence>
<evidence type="ECO:0000259" key="2">
    <source>
        <dbReference type="PROSITE" id="PS50222"/>
    </source>
</evidence>
<reference evidence="3" key="1">
    <citation type="submission" date="2019-05" db="EMBL/GenBank/DDBJ databases">
        <title>Annotation for the trematode Fasciolopsis buski.</title>
        <authorList>
            <person name="Choi Y.-J."/>
        </authorList>
    </citation>
    <scope>NUCLEOTIDE SEQUENCE</scope>
    <source>
        <strain evidence="3">HT</strain>
        <tissue evidence="3">Whole worm</tissue>
    </source>
</reference>
<dbReference type="OrthoDB" id="2122982at2759"/>
<dbReference type="GO" id="GO:0005509">
    <property type="term" value="F:calcium ion binding"/>
    <property type="evidence" value="ECO:0007669"/>
    <property type="project" value="InterPro"/>
</dbReference>
<dbReference type="PROSITE" id="PS00018">
    <property type="entry name" value="EF_HAND_1"/>
    <property type="match status" value="1"/>
</dbReference>
<keyword evidence="4" id="KW-1185">Reference proteome</keyword>
<dbReference type="Pfam" id="PF00036">
    <property type="entry name" value="EF-hand_1"/>
    <property type="match status" value="1"/>
</dbReference>